<evidence type="ECO:0000259" key="2">
    <source>
        <dbReference type="PROSITE" id="PS50878"/>
    </source>
</evidence>
<feature type="region of interest" description="Disordered" evidence="1">
    <location>
        <begin position="77"/>
        <end position="111"/>
    </location>
</feature>
<protein>
    <submittedName>
        <fullName evidence="3">Pol</fullName>
    </submittedName>
</protein>
<organism evidence="3">
    <name type="scientific">Capsaspora owczarzaki</name>
    <dbReference type="NCBI Taxonomy" id="192875"/>
    <lineage>
        <taxon>Eukaryota</taxon>
        <taxon>Filasterea</taxon>
        <taxon>Capsaspora</taxon>
    </lineage>
</organism>
<dbReference type="InterPro" id="IPR036691">
    <property type="entry name" value="Endo/exonu/phosph_ase_sf"/>
</dbReference>
<dbReference type="SUPFAM" id="SSF56219">
    <property type="entry name" value="DNase I-like"/>
    <property type="match status" value="1"/>
</dbReference>
<name>W4P266_9EUKA</name>
<feature type="compositionally biased region" description="Basic and acidic residues" evidence="1">
    <location>
        <begin position="77"/>
        <end position="87"/>
    </location>
</feature>
<gene>
    <name evidence="3" type="primary">pol</name>
</gene>
<dbReference type="Gene3D" id="3.60.10.10">
    <property type="entry name" value="Endonuclease/exonuclease/phosphatase"/>
    <property type="match status" value="1"/>
</dbReference>
<dbReference type="InterPro" id="IPR005135">
    <property type="entry name" value="Endo/exonuclease/phosphatase"/>
</dbReference>
<evidence type="ECO:0000313" key="3">
    <source>
        <dbReference type="EMBL" id="FAA01123.1"/>
    </source>
</evidence>
<sequence>MVKVATWNVRSLKVNSNSLKENEQTIGQQQLKRYMGSLPSLVCLQETRLLTTDEKKASVYLFKYHCFWSSNDNDNDKQALDPLDHPIDQPSLDDANSPEEGHADQDSHDEIELDTDTNEYVETRNHGAGLLVHEEDEEFKDPEMLPSPLPGRLVLVSAKMRGQKTILASVYAPASGTQRKIQFLEALETAIKNVIQPNPEEPALPLIMAGDFNITMDNTSANRTSNSDTTDSVQGRFRSLLSRLNMRDLLDEVDRKNAPLFTWERASQGKTVGSRIDFIFTSEAVQLTGSRYQASHNSRSDHAPVVGEYCHILDKPRPQAPFRLNDTLLNDPCFDHFVVHEARALQTIREPFEWEFFKARVRSYAQKRGAQLARARKQESELVSRKLRFVEKNLADPNTPEEERKALLSAHCHLRAEQKADDDRSAQGAQARSMRNWRIENERPTKLFFALERDKRKSQTIDRLVYNGQEATEPDQIANTLRDFLGTLYASEPTTQEDIDTVLEAARPSYRLTSDEQSKLGAPLTDAEIRLAIERTPKGRSPGPDGLTPAFYAKYAGILAAPLAALANVARDRGRLPESMMRGHVKVLYKKGDRASVENYRPISLLNVDCKIISRALCNRLAKVLSKIIPVAQNGFVPGRTIDANIHLFRDILDLTRHHKIPGLAVLLDSRKAFDRVAHDFLYQAMAAYSIGDSFISWMRLLNTGCQSHVVYNATVSLPFPIQRSVRQGSVEAPFLYAIYAGVISDYIQSRRNIAFLNVRPQLEPLVIKASLFADDTTIFVRNDKDAMALFKHYETVGRASNLAINQEKTTIVPLGPRRNDEIPEVFKSLGVEWIDRSKTTRVLGVMLGYGDIIKDNYEPALAKAERALHRWSSRGLSHPARVLIANTIGLSRVWYQARFVPVDQRQLEKIKNMIQRFIWRKRWPTRNLATLTAPTISTHFGLGLLDPATSSKAYLCQALVNLCTGPKSDWQMVANEIFRTADLSRRREVQRYFGLQRLVGAGPPLPATTSLFWHKALSAWAKLQPALAQPRTRDQASTTPLWVSTVGGEYNESKNRKILANSGYCYVHHLRTIDGDEERYRTKPEIESGINHRNAGKAAQWAHAKLIPRLQLDQLLEHEGPEPALRWGKTPDGVLRSFHLELTQDGTKELLGQPHHVHEDGSIDQMPEHARVVDPLEIQEAVVIKRNKQHWLIGLLTELDIDPTRIILQGRKGANHTPMLVSAPGLRIKKLRKLLTKARHEPKQLASWRRLPEQWVDIAKLSCSPLVERKQSALLWRIAHDTEWLGCHAARYLRRKDPEAAESKLNSGELDCPHCRRPDKEETWSHMIVECPLAEAVWDEAETIFKRAHGFWFPRHDDFKMLGPWRTHRYELLIADKKDDHSRSCLTILFHLARWTLWTLRCRARFDHTTIHPTHAVAHFRSLVLNRARQDTFTCRKNNELKTSPGFHKLWGNALAIEPDSTLQKMILVLCDDQNVVSTPDIISGLQMFD</sequence>
<feature type="compositionally biased region" description="Basic and acidic residues" evidence="1">
    <location>
        <begin position="99"/>
        <end position="110"/>
    </location>
</feature>
<feature type="domain" description="Reverse transcriptase" evidence="2">
    <location>
        <begin position="569"/>
        <end position="848"/>
    </location>
</feature>
<dbReference type="SUPFAM" id="SSF56672">
    <property type="entry name" value="DNA/RNA polymerases"/>
    <property type="match status" value="1"/>
</dbReference>
<reference evidence="3" key="1">
    <citation type="journal article" date="2013" name="Nat. Commun.">
        <title>The Capsaspora genome reveals a complex unicellular prehistory of animals.</title>
        <authorList>
            <person name="Suga H."/>
            <person name="Chen Z."/>
            <person name="de Mendoza A."/>
            <person name="Sebe-Pedros A."/>
            <person name="Brown M.W."/>
            <person name="Kramer E."/>
            <person name="Carr M."/>
            <person name="Kerner P."/>
            <person name="Vervoort M."/>
            <person name="Sanchez-Pons N."/>
            <person name="Torruella G."/>
            <person name="Derelle R."/>
            <person name="Manning G."/>
            <person name="Lang B.F."/>
            <person name="Russ C."/>
            <person name="Haas B.J."/>
            <person name="Roger A.J."/>
            <person name="Nusbaum C."/>
            <person name="Ruiz-Trillo I."/>
        </authorList>
    </citation>
    <scope>NUCLEOTIDE SEQUENCE</scope>
    <source>
        <strain evidence="3">ATCC 30864</strain>
    </source>
</reference>
<dbReference type="CDD" id="cd01650">
    <property type="entry name" value="RT_nLTR_like"/>
    <property type="match status" value="1"/>
</dbReference>
<dbReference type="InterPro" id="IPR000477">
    <property type="entry name" value="RT_dom"/>
</dbReference>
<dbReference type="Pfam" id="PF03372">
    <property type="entry name" value="Exo_endo_phos"/>
    <property type="match status" value="1"/>
</dbReference>
<dbReference type="PROSITE" id="PS50878">
    <property type="entry name" value="RT_POL"/>
    <property type="match status" value="1"/>
</dbReference>
<proteinExistence type="predicted"/>
<dbReference type="Pfam" id="PF00078">
    <property type="entry name" value="RVT_1"/>
    <property type="match status" value="1"/>
</dbReference>
<dbReference type="EMBL" id="BR000986">
    <property type="protein sequence ID" value="FAA01123.1"/>
    <property type="molecule type" value="Genomic_DNA"/>
</dbReference>
<dbReference type="GO" id="GO:0003824">
    <property type="term" value="F:catalytic activity"/>
    <property type="evidence" value="ECO:0007669"/>
    <property type="project" value="InterPro"/>
</dbReference>
<evidence type="ECO:0000256" key="1">
    <source>
        <dbReference type="SAM" id="MobiDB-lite"/>
    </source>
</evidence>
<dbReference type="PANTHER" id="PTHR19446">
    <property type="entry name" value="REVERSE TRANSCRIPTASES"/>
    <property type="match status" value="1"/>
</dbReference>
<dbReference type="InterPro" id="IPR043502">
    <property type="entry name" value="DNA/RNA_pol_sf"/>
</dbReference>
<accession>W4P266</accession>